<evidence type="ECO:0000313" key="10">
    <source>
        <dbReference type="Proteomes" id="UP000063429"/>
    </source>
</evidence>
<organism evidence="9 10">
    <name type="scientific">Herbaspirillum hiltneri N3</name>
    <dbReference type="NCBI Taxonomy" id="1262470"/>
    <lineage>
        <taxon>Bacteria</taxon>
        <taxon>Pseudomonadati</taxon>
        <taxon>Pseudomonadota</taxon>
        <taxon>Betaproteobacteria</taxon>
        <taxon>Burkholderiales</taxon>
        <taxon>Oxalobacteraceae</taxon>
        <taxon>Herbaspirillum</taxon>
    </lineage>
</organism>
<accession>A0ABM5UYA1</accession>
<evidence type="ECO:0000313" key="9">
    <source>
        <dbReference type="EMBL" id="AKZ62169.1"/>
    </source>
</evidence>
<evidence type="ECO:0000256" key="1">
    <source>
        <dbReference type="ARBA" id="ARBA00001947"/>
    </source>
</evidence>
<evidence type="ECO:0000259" key="8">
    <source>
        <dbReference type="Pfam" id="PF08240"/>
    </source>
</evidence>
<dbReference type="RefSeq" id="WP_053195671.1">
    <property type="nucleotide sequence ID" value="NZ_CP011409.1"/>
</dbReference>
<evidence type="ECO:0000259" key="7">
    <source>
        <dbReference type="Pfam" id="PF00107"/>
    </source>
</evidence>
<dbReference type="Gene3D" id="3.40.50.720">
    <property type="entry name" value="NAD(P)-binding Rossmann-like Domain"/>
    <property type="match status" value="1"/>
</dbReference>
<comment type="cofactor">
    <cofactor evidence="1 6">
        <name>Zn(2+)</name>
        <dbReference type="ChEBI" id="CHEBI:29105"/>
    </cofactor>
</comment>
<dbReference type="Gene3D" id="3.90.180.10">
    <property type="entry name" value="Medium-chain alcohol dehydrogenases, catalytic domain"/>
    <property type="match status" value="1"/>
</dbReference>
<dbReference type="PANTHER" id="PTHR43161:SF9">
    <property type="entry name" value="SORBITOL DEHYDROGENASE"/>
    <property type="match status" value="1"/>
</dbReference>
<dbReference type="InterPro" id="IPR002328">
    <property type="entry name" value="ADH_Zn_CS"/>
</dbReference>
<dbReference type="CDD" id="cd08232">
    <property type="entry name" value="idonate-5-DH"/>
    <property type="match status" value="1"/>
</dbReference>
<evidence type="ECO:0000256" key="5">
    <source>
        <dbReference type="ARBA" id="ARBA00023002"/>
    </source>
</evidence>
<proteinExistence type="inferred from homology"/>
<dbReference type="InterPro" id="IPR013154">
    <property type="entry name" value="ADH-like_N"/>
</dbReference>
<dbReference type="PANTHER" id="PTHR43161">
    <property type="entry name" value="SORBITOL DEHYDROGENASE"/>
    <property type="match status" value="1"/>
</dbReference>
<feature type="domain" description="Alcohol dehydrogenase-like C-terminal" evidence="7">
    <location>
        <begin position="180"/>
        <end position="305"/>
    </location>
</feature>
<sequence>MQQGIVIHAPHDLRVQELQTAELQPHQLKVKVKAGGICGSDLHYYHNGGFGTVRIKEPMVLGHEVSGVIAETGAAISDIKAGTRISISPSNPCGLCKYCQEGKHNHCLDMRFYGSAMRMPHVQGAFRQEIIIERAQAHIVADHVSDGEAAMAEPLSVALHAVRRAGPLFGKRVLVTGCGPIGALTVIAARRAGALQIVVTDVAKMPLESALKVGADQAINVAQDAEALKAFTPDKGTFDVLFEASGNEQALRGALDTLRPGAVIVQVGLGGDINFPANLLVGKELEWRGAFRFHEEFALAVELMNRKLVDVKPLISATYPFEKSIEAFEVAGDRSKMMKVQLSFD</sequence>
<gene>
    <name evidence="9" type="ORF">F506_05345</name>
</gene>
<dbReference type="Pfam" id="PF08240">
    <property type="entry name" value="ADH_N"/>
    <property type="match status" value="1"/>
</dbReference>
<keyword evidence="5" id="KW-0560">Oxidoreductase</keyword>
<dbReference type="PROSITE" id="PS00059">
    <property type="entry name" value="ADH_ZINC"/>
    <property type="match status" value="1"/>
</dbReference>
<evidence type="ECO:0000256" key="6">
    <source>
        <dbReference type="RuleBase" id="RU361277"/>
    </source>
</evidence>
<name>A0ABM5UYA1_9BURK</name>
<keyword evidence="3 6" id="KW-0479">Metal-binding</keyword>
<feature type="domain" description="Alcohol dehydrogenase-like N-terminal" evidence="8">
    <location>
        <begin position="24"/>
        <end position="138"/>
    </location>
</feature>
<dbReference type="Proteomes" id="UP000063429">
    <property type="component" value="Chromosome"/>
</dbReference>
<reference evidence="10" key="1">
    <citation type="journal article" date="2015" name="Genome Announc.">
        <title>Complete Genome Sequence of Herbaspirillum hiltneri N3 (DSM 17495), Isolated from Surface-Sterilized Wheat Roots.</title>
        <authorList>
            <person name="Guizelini D."/>
            <person name="Saizaki P.M."/>
            <person name="Coimbra N.A."/>
            <person name="Weiss V.A."/>
            <person name="Faoro H."/>
            <person name="Sfeir M.Z."/>
            <person name="Baura V.A."/>
            <person name="Monteiro R.A."/>
            <person name="Chubatsu L.S."/>
            <person name="Souza E.M."/>
            <person name="Cruz L.M."/>
            <person name="Pedrosa F.O."/>
            <person name="Raittz R.T."/>
            <person name="Marchaukoski J.N."/>
            <person name="Steffens M.B."/>
        </authorList>
    </citation>
    <scope>NUCLEOTIDE SEQUENCE [LARGE SCALE GENOMIC DNA]</scope>
    <source>
        <strain evidence="10">N3</strain>
    </source>
</reference>
<evidence type="ECO:0000256" key="3">
    <source>
        <dbReference type="ARBA" id="ARBA00022723"/>
    </source>
</evidence>
<dbReference type="Pfam" id="PF00107">
    <property type="entry name" value="ADH_zinc_N"/>
    <property type="match status" value="1"/>
</dbReference>
<keyword evidence="4 6" id="KW-0862">Zinc</keyword>
<evidence type="ECO:0000256" key="4">
    <source>
        <dbReference type="ARBA" id="ARBA00022833"/>
    </source>
</evidence>
<dbReference type="InterPro" id="IPR011032">
    <property type="entry name" value="GroES-like_sf"/>
</dbReference>
<keyword evidence="10" id="KW-1185">Reference proteome</keyword>
<comment type="similarity">
    <text evidence="2 6">Belongs to the zinc-containing alcohol dehydrogenase family.</text>
</comment>
<protein>
    <submittedName>
        <fullName evidence="9">Phosphoesterase</fullName>
    </submittedName>
</protein>
<dbReference type="SUPFAM" id="SSF50129">
    <property type="entry name" value="GroES-like"/>
    <property type="match status" value="1"/>
</dbReference>
<dbReference type="InterPro" id="IPR036291">
    <property type="entry name" value="NAD(P)-bd_dom_sf"/>
</dbReference>
<dbReference type="SUPFAM" id="SSF51735">
    <property type="entry name" value="NAD(P)-binding Rossmann-fold domains"/>
    <property type="match status" value="1"/>
</dbReference>
<evidence type="ECO:0000256" key="2">
    <source>
        <dbReference type="ARBA" id="ARBA00008072"/>
    </source>
</evidence>
<dbReference type="EMBL" id="CP011409">
    <property type="protein sequence ID" value="AKZ62169.1"/>
    <property type="molecule type" value="Genomic_DNA"/>
</dbReference>
<dbReference type="InterPro" id="IPR013149">
    <property type="entry name" value="ADH-like_C"/>
</dbReference>